<comment type="similarity">
    <text evidence="5">Belongs to the TMEM179 family.</text>
</comment>
<dbReference type="Proteomes" id="UP000694845">
    <property type="component" value="Unplaced"/>
</dbReference>
<dbReference type="PANTHER" id="PTHR31872">
    <property type="entry name" value="TRANSMEMBRANE PROTEIN 179"/>
    <property type="match status" value="1"/>
</dbReference>
<feature type="transmembrane region" description="Helical" evidence="6">
    <location>
        <begin position="128"/>
        <end position="149"/>
    </location>
</feature>
<comment type="subcellular location">
    <subcellularLocation>
        <location evidence="1">Membrane</location>
        <topology evidence="1">Multi-pass membrane protein</topology>
    </subcellularLocation>
</comment>
<evidence type="ECO:0000256" key="4">
    <source>
        <dbReference type="ARBA" id="ARBA00023136"/>
    </source>
</evidence>
<evidence type="ECO:0000313" key="7">
    <source>
        <dbReference type="Proteomes" id="UP000694845"/>
    </source>
</evidence>
<organism evidence="7 8">
    <name type="scientific">Acanthaster planci</name>
    <name type="common">Crown-of-thorns starfish</name>
    <dbReference type="NCBI Taxonomy" id="133434"/>
    <lineage>
        <taxon>Eukaryota</taxon>
        <taxon>Metazoa</taxon>
        <taxon>Echinodermata</taxon>
        <taxon>Eleutherozoa</taxon>
        <taxon>Asterozoa</taxon>
        <taxon>Asteroidea</taxon>
        <taxon>Valvatacea</taxon>
        <taxon>Valvatida</taxon>
        <taxon>Acanthasteridae</taxon>
        <taxon>Acanthaster</taxon>
    </lineage>
</organism>
<evidence type="ECO:0000313" key="9">
    <source>
        <dbReference type="RefSeq" id="XP_022094740.1"/>
    </source>
</evidence>
<keyword evidence="3 6" id="KW-1133">Transmembrane helix</keyword>
<dbReference type="RefSeq" id="XP_022094739.1">
    <property type="nucleotide sequence ID" value="XM_022239047.1"/>
</dbReference>
<evidence type="ECO:0000256" key="1">
    <source>
        <dbReference type="ARBA" id="ARBA00004141"/>
    </source>
</evidence>
<dbReference type="GeneID" id="110981457"/>
<keyword evidence="2 6" id="KW-0812">Transmembrane</keyword>
<dbReference type="InterPro" id="IPR059010">
    <property type="entry name" value="TMEM179-179B"/>
</dbReference>
<keyword evidence="7" id="KW-1185">Reference proteome</keyword>
<protein>
    <submittedName>
        <fullName evidence="8 9">Uncharacterized protein LOC110981457 isoform X2</fullName>
    </submittedName>
</protein>
<dbReference type="RefSeq" id="XP_022094740.1">
    <property type="nucleotide sequence ID" value="XM_022239048.1"/>
</dbReference>
<feature type="transmembrane region" description="Helical" evidence="6">
    <location>
        <begin position="54"/>
        <end position="79"/>
    </location>
</feature>
<dbReference type="Pfam" id="PF26158">
    <property type="entry name" value="Claudin_TMEM179-179B"/>
    <property type="match status" value="1"/>
</dbReference>
<evidence type="ECO:0000256" key="6">
    <source>
        <dbReference type="SAM" id="Phobius"/>
    </source>
</evidence>
<accession>A0A8B7YN93</accession>
<gene>
    <name evidence="8 9" type="primary">LOC110981457</name>
</gene>
<keyword evidence="4 6" id="KW-0472">Membrane</keyword>
<evidence type="ECO:0000313" key="8">
    <source>
        <dbReference type="RefSeq" id="XP_022094739.1"/>
    </source>
</evidence>
<proteinExistence type="inferred from homology"/>
<sequence length="177" mass="20256">MNCCHGYRQYTHALSGDGVCHVQYFRILCLCTDGCQQEWRVCRELLAFCTGQHLSSFIGVFGTFVVNVIMTIMLFASAINVTQGYSVWCQLIDRVAECSVAGFITNLWGNLKGIKPDNYAVELGMVQFGLWTELLLWTVISILSVVKLAKYHQREHIFRSLNRERERLLGSYNQPDF</sequence>
<evidence type="ECO:0000256" key="3">
    <source>
        <dbReference type="ARBA" id="ARBA00022989"/>
    </source>
</evidence>
<evidence type="ECO:0000256" key="2">
    <source>
        <dbReference type="ARBA" id="ARBA00022692"/>
    </source>
</evidence>
<dbReference type="CTD" id="388021"/>
<name>A0A8B7YN93_ACAPL</name>
<evidence type="ECO:0000256" key="5">
    <source>
        <dbReference type="ARBA" id="ARBA00093776"/>
    </source>
</evidence>
<dbReference type="InterPro" id="IPR029673">
    <property type="entry name" value="TMEM179"/>
</dbReference>
<dbReference type="OrthoDB" id="6423876at2759"/>
<reference evidence="8 9" key="1">
    <citation type="submission" date="2025-04" db="UniProtKB">
        <authorList>
            <consortium name="RefSeq"/>
        </authorList>
    </citation>
    <scope>IDENTIFICATION</scope>
</reference>
<dbReference type="AlphaFoldDB" id="A0A8B7YN93"/>
<dbReference type="PANTHER" id="PTHR31872:SF4">
    <property type="entry name" value="TRANSMEMBRANE PROTEIN 179"/>
    <property type="match status" value="1"/>
</dbReference>